<gene>
    <name evidence="1" type="ORF">VP01_756g1</name>
</gene>
<dbReference type="EMBL" id="LAVV01013016">
    <property type="protein sequence ID" value="KNZ46084.1"/>
    <property type="molecule type" value="Genomic_DNA"/>
</dbReference>
<dbReference type="Proteomes" id="UP000037035">
    <property type="component" value="Unassembled WGS sequence"/>
</dbReference>
<reference evidence="1 2" key="1">
    <citation type="submission" date="2015-08" db="EMBL/GenBank/DDBJ databases">
        <title>Next Generation Sequencing and Analysis of the Genome of Puccinia sorghi L Schw, the Causal Agent of Maize Common Rust.</title>
        <authorList>
            <person name="Rochi L."/>
            <person name="Burguener G."/>
            <person name="Darino M."/>
            <person name="Turjanski A."/>
            <person name="Kreff E."/>
            <person name="Dieguez M.J."/>
            <person name="Sacco F."/>
        </authorList>
    </citation>
    <scope>NUCLEOTIDE SEQUENCE [LARGE SCALE GENOMIC DNA]</scope>
    <source>
        <strain evidence="1 2">RO10H11247</strain>
    </source>
</reference>
<comment type="caution">
    <text evidence="1">The sequence shown here is derived from an EMBL/GenBank/DDBJ whole genome shotgun (WGS) entry which is preliminary data.</text>
</comment>
<keyword evidence="2" id="KW-1185">Reference proteome</keyword>
<organism evidence="1 2">
    <name type="scientific">Puccinia sorghi</name>
    <dbReference type="NCBI Taxonomy" id="27349"/>
    <lineage>
        <taxon>Eukaryota</taxon>
        <taxon>Fungi</taxon>
        <taxon>Dikarya</taxon>
        <taxon>Basidiomycota</taxon>
        <taxon>Pucciniomycotina</taxon>
        <taxon>Pucciniomycetes</taxon>
        <taxon>Pucciniales</taxon>
        <taxon>Pucciniaceae</taxon>
        <taxon>Puccinia</taxon>
    </lineage>
</organism>
<proteinExistence type="predicted"/>
<evidence type="ECO:0000313" key="2">
    <source>
        <dbReference type="Proteomes" id="UP000037035"/>
    </source>
</evidence>
<evidence type="ECO:0000313" key="1">
    <source>
        <dbReference type="EMBL" id="KNZ46084.1"/>
    </source>
</evidence>
<sequence length="163" mass="19264">MLRLCVIVFKLQKILHPKYCTNKHGLNYLIRMHTKNYTQPWCQIIKTNYLLSLEKKNQRDKVVQIFKDKFVPGYQQSTAQIWLGLQKQAKKKLHIPCSCMFARCKSLQRDTWDFSLQEGNKVNKDCVTSSTCPYFKQTIIACKKMYYISKHHNILVIEDPQAC</sequence>
<name>A0A0L6UBZ4_9BASI</name>
<accession>A0A0L6UBZ4</accession>
<protein>
    <submittedName>
        <fullName evidence="1">Uncharacterized protein</fullName>
    </submittedName>
</protein>
<dbReference type="AlphaFoldDB" id="A0A0L6UBZ4"/>
<dbReference type="VEuPathDB" id="FungiDB:VP01_756g1"/>